<sequence>MPPLNPQNILSAAHIAPEFFALRPDYRALVLIAVNIPPSHSDAQSEAYLCAAEQAAKSALASTPMNQTPHVLTWRDTYKAFGAKPKKTLNSLEALLKRVDVGLAAGE</sequence>
<dbReference type="EMBL" id="ML979141">
    <property type="protein sequence ID" value="KAF1911929.1"/>
    <property type="molecule type" value="Genomic_DNA"/>
</dbReference>
<dbReference type="AlphaFoldDB" id="A0A6A5Q9A4"/>
<dbReference type="Proteomes" id="UP000800096">
    <property type="component" value="Unassembled WGS sequence"/>
</dbReference>
<keyword evidence="2" id="KW-1185">Reference proteome</keyword>
<dbReference type="PANTHER" id="PTHR39209">
    <property type="match status" value="1"/>
</dbReference>
<accession>A0A6A5Q9A4</accession>
<evidence type="ECO:0000313" key="1">
    <source>
        <dbReference type="EMBL" id="KAF1911929.1"/>
    </source>
</evidence>
<gene>
    <name evidence="1" type="ORF">BDU57DRAFT_523175</name>
</gene>
<protein>
    <submittedName>
        <fullName evidence="1">Uncharacterized protein</fullName>
    </submittedName>
</protein>
<proteinExistence type="predicted"/>
<name>A0A6A5Q9A4_AMPQU</name>
<reference evidence="1" key="1">
    <citation type="journal article" date="2020" name="Stud. Mycol.">
        <title>101 Dothideomycetes genomes: a test case for predicting lifestyles and emergence of pathogens.</title>
        <authorList>
            <person name="Haridas S."/>
            <person name="Albert R."/>
            <person name="Binder M."/>
            <person name="Bloem J."/>
            <person name="Labutti K."/>
            <person name="Salamov A."/>
            <person name="Andreopoulos B."/>
            <person name="Baker S."/>
            <person name="Barry K."/>
            <person name="Bills G."/>
            <person name="Bluhm B."/>
            <person name="Cannon C."/>
            <person name="Castanera R."/>
            <person name="Culley D."/>
            <person name="Daum C."/>
            <person name="Ezra D."/>
            <person name="Gonzalez J."/>
            <person name="Henrissat B."/>
            <person name="Kuo A."/>
            <person name="Liang C."/>
            <person name="Lipzen A."/>
            <person name="Lutzoni F."/>
            <person name="Magnuson J."/>
            <person name="Mondo S."/>
            <person name="Nolan M."/>
            <person name="Ohm R."/>
            <person name="Pangilinan J."/>
            <person name="Park H.-J."/>
            <person name="Ramirez L."/>
            <person name="Alfaro M."/>
            <person name="Sun H."/>
            <person name="Tritt A."/>
            <person name="Yoshinaga Y."/>
            <person name="Zwiers L.-H."/>
            <person name="Turgeon B."/>
            <person name="Goodwin S."/>
            <person name="Spatafora J."/>
            <person name="Crous P."/>
            <person name="Grigoriev I."/>
        </authorList>
    </citation>
    <scope>NUCLEOTIDE SEQUENCE</scope>
    <source>
        <strain evidence="1">HMLAC05119</strain>
    </source>
</reference>
<dbReference type="PANTHER" id="PTHR39209:SF2">
    <property type="entry name" value="CYTOPLASMIC PROTEIN"/>
    <property type="match status" value="1"/>
</dbReference>
<organism evidence="1 2">
    <name type="scientific">Ampelomyces quisqualis</name>
    <name type="common">Powdery mildew agent</name>
    <dbReference type="NCBI Taxonomy" id="50730"/>
    <lineage>
        <taxon>Eukaryota</taxon>
        <taxon>Fungi</taxon>
        <taxon>Dikarya</taxon>
        <taxon>Ascomycota</taxon>
        <taxon>Pezizomycotina</taxon>
        <taxon>Dothideomycetes</taxon>
        <taxon>Pleosporomycetidae</taxon>
        <taxon>Pleosporales</taxon>
        <taxon>Pleosporineae</taxon>
        <taxon>Phaeosphaeriaceae</taxon>
        <taxon>Ampelomyces</taxon>
    </lineage>
</organism>
<evidence type="ECO:0000313" key="2">
    <source>
        <dbReference type="Proteomes" id="UP000800096"/>
    </source>
</evidence>
<dbReference type="OrthoDB" id="5587917at2759"/>